<dbReference type="AlphaFoldDB" id="A0A4R5U0B4"/>
<dbReference type="Proteomes" id="UP000295411">
    <property type="component" value="Unassembled WGS sequence"/>
</dbReference>
<accession>A0A4R5U0B4</accession>
<feature type="compositionally biased region" description="Basic and acidic residues" evidence="1">
    <location>
        <begin position="56"/>
        <end position="72"/>
    </location>
</feature>
<feature type="compositionally biased region" description="Basic and acidic residues" evidence="1">
    <location>
        <begin position="1"/>
        <end position="30"/>
    </location>
</feature>
<reference evidence="2 3" key="1">
    <citation type="submission" date="2019-03" db="EMBL/GenBank/DDBJ databases">
        <title>Arthrobacter sp. nov., an bacterium isolated from biocrust in Mu Us Desert.</title>
        <authorList>
            <person name="Lixiong L."/>
        </authorList>
    </citation>
    <scope>NUCLEOTIDE SEQUENCE [LARGE SCALE GENOMIC DNA]</scope>
    <source>
        <strain evidence="2 3">SLN-3</strain>
    </source>
</reference>
<proteinExistence type="predicted"/>
<comment type="caution">
    <text evidence="2">The sequence shown here is derived from an EMBL/GenBank/DDBJ whole genome shotgun (WGS) entry which is preliminary data.</text>
</comment>
<sequence length="81" mass="9103">MSWLHPKDQLPQSEHLREDINLPEAGHESAGEFSEEAYTSTQLNAGQFVPGLSPHGEYRHELNPEHFDEPGDGRLVPPEES</sequence>
<dbReference type="EMBL" id="SMTK01000002">
    <property type="protein sequence ID" value="TDK26999.1"/>
    <property type="molecule type" value="Genomic_DNA"/>
</dbReference>
<organism evidence="2 3">
    <name type="scientific">Arthrobacter crusticola</name>
    <dbReference type="NCBI Taxonomy" id="2547960"/>
    <lineage>
        <taxon>Bacteria</taxon>
        <taxon>Bacillati</taxon>
        <taxon>Actinomycetota</taxon>
        <taxon>Actinomycetes</taxon>
        <taxon>Micrococcales</taxon>
        <taxon>Micrococcaceae</taxon>
        <taxon>Arthrobacter</taxon>
    </lineage>
</organism>
<name>A0A4R5U0B4_9MICC</name>
<evidence type="ECO:0000256" key="1">
    <source>
        <dbReference type="SAM" id="MobiDB-lite"/>
    </source>
</evidence>
<dbReference type="RefSeq" id="WP_133403344.1">
    <property type="nucleotide sequence ID" value="NZ_SMTK01000002.1"/>
</dbReference>
<evidence type="ECO:0000313" key="2">
    <source>
        <dbReference type="EMBL" id="TDK26999.1"/>
    </source>
</evidence>
<feature type="region of interest" description="Disordered" evidence="1">
    <location>
        <begin position="1"/>
        <end position="81"/>
    </location>
</feature>
<gene>
    <name evidence="2" type="ORF">E2F48_07585</name>
</gene>
<protein>
    <submittedName>
        <fullName evidence="2">Uncharacterized protein</fullName>
    </submittedName>
</protein>
<evidence type="ECO:0000313" key="3">
    <source>
        <dbReference type="Proteomes" id="UP000295411"/>
    </source>
</evidence>
<keyword evidence="3" id="KW-1185">Reference proteome</keyword>
<dbReference type="OrthoDB" id="4950185at2"/>